<comment type="caution">
    <text evidence="1">The sequence shown here is derived from an EMBL/GenBank/DDBJ whole genome shotgun (WGS) entry which is preliminary data.</text>
</comment>
<protein>
    <submittedName>
        <fullName evidence="1">D-aminoacylase</fullName>
    </submittedName>
</protein>
<organism evidence="1 2">
    <name type="scientific">Petralouisia muris</name>
    <dbReference type="NCBI Taxonomy" id="3032872"/>
    <lineage>
        <taxon>Bacteria</taxon>
        <taxon>Bacillati</taxon>
        <taxon>Bacillota</taxon>
        <taxon>Clostridia</taxon>
        <taxon>Lachnospirales</taxon>
        <taxon>Lachnospiraceae</taxon>
        <taxon>Petralouisia</taxon>
    </lineage>
</organism>
<reference evidence="1" key="1">
    <citation type="submission" date="2019-04" db="EMBL/GenBank/DDBJ databases">
        <title>Microbes associate with the intestines of laboratory mice.</title>
        <authorList>
            <person name="Navarre W."/>
            <person name="Wong E."/>
            <person name="Huang K."/>
            <person name="Tropini C."/>
            <person name="Ng K."/>
            <person name="Yu B."/>
        </authorList>
    </citation>
    <scope>NUCLEOTIDE SEQUENCE</scope>
    <source>
        <strain evidence="1">NM01_1-7b</strain>
    </source>
</reference>
<name>A0AC61S0E4_9FIRM</name>
<evidence type="ECO:0000313" key="1">
    <source>
        <dbReference type="EMBL" id="TGY97915.1"/>
    </source>
</evidence>
<sequence>MGTILLKNGMVYDGLGNPPKQQNILLKDDRIEQIGCMEETADEVINVQGKIICPGFVDIHRHCDAKPLNDPEFGRRELAQGITTTVVGNCGISLTPCPSSDEGAREMYDFDEAVLGPMELNLPRTYEDYLKALEEAELPLNFASMIGTGAVKITVKGFADTPYTQEELDSARALIEDAMKRGAVGVSLGIMYLPECYSSTKEFAYILEPVGRYGRVITTHIRGEGDSMVESVKEVLEIAKEAGCALEISHFKSCGVHNWRKDIHTAIRLIEEARAQGQDVTCDFYPYEGGSTALTTMLPSVFVAGDMTKALKKLGTPEGVEEFRRLSRKAYDDWDNFCVTLGWERIIISGVTQERFQKMLGMTVTEAAEQFGYEDAEALAADLMHSENGKTAIINMSMCQEDIDTVAKLPYSNFISDAIYAQTDMPHPRMYGAFPKVIREYVNERKLLSMEEAIHKMTGQPAKRMKLDGRGVLAEGNYADILVFDPEIFRDHATFQDPARLADGLGYVFVNGKAVIRDDEWLDHICSGRNILAGGK</sequence>
<dbReference type="EMBL" id="SRYA01000003">
    <property type="protein sequence ID" value="TGY97915.1"/>
    <property type="molecule type" value="Genomic_DNA"/>
</dbReference>
<accession>A0AC61S0E4</accession>
<dbReference type="Proteomes" id="UP000304953">
    <property type="component" value="Unassembled WGS sequence"/>
</dbReference>
<evidence type="ECO:0000313" key="2">
    <source>
        <dbReference type="Proteomes" id="UP000304953"/>
    </source>
</evidence>
<gene>
    <name evidence="1" type="ORF">E5329_01975</name>
</gene>
<proteinExistence type="predicted"/>
<keyword evidence="2" id="KW-1185">Reference proteome</keyword>